<dbReference type="InterPro" id="IPR036291">
    <property type="entry name" value="NAD(P)-bd_dom_sf"/>
</dbReference>
<dbReference type="PANTHER" id="PTHR43477:SF1">
    <property type="entry name" value="DIHYDROANTICAPSIN 7-DEHYDROGENASE"/>
    <property type="match status" value="1"/>
</dbReference>
<gene>
    <name evidence="3" type="ORF">ISP13_06480</name>
</gene>
<dbReference type="InterPro" id="IPR051122">
    <property type="entry name" value="SDR_DHRS6-like"/>
</dbReference>
<organism evidence="3 4">
    <name type="scientific">Dyella lipolytica</name>
    <dbReference type="NCBI Taxonomy" id="1867835"/>
    <lineage>
        <taxon>Bacteria</taxon>
        <taxon>Pseudomonadati</taxon>
        <taxon>Pseudomonadota</taxon>
        <taxon>Gammaproteobacteria</taxon>
        <taxon>Lysobacterales</taxon>
        <taxon>Rhodanobacteraceae</taxon>
        <taxon>Dyella</taxon>
    </lineage>
</organism>
<dbReference type="CDD" id="cd11731">
    <property type="entry name" value="Lin1944_like_SDR_c"/>
    <property type="match status" value="1"/>
</dbReference>
<evidence type="ECO:0000313" key="4">
    <source>
        <dbReference type="Proteomes" id="UP001620405"/>
    </source>
</evidence>
<evidence type="ECO:0000313" key="3">
    <source>
        <dbReference type="EMBL" id="MFK2873176.1"/>
    </source>
</evidence>
<dbReference type="InterPro" id="IPR002347">
    <property type="entry name" value="SDR_fam"/>
</dbReference>
<evidence type="ECO:0000256" key="1">
    <source>
        <dbReference type="ARBA" id="ARBA00006484"/>
    </source>
</evidence>
<dbReference type="NCBIfam" id="NF005754">
    <property type="entry name" value="PRK07578.1"/>
    <property type="match status" value="1"/>
</dbReference>
<sequence length="209" mass="21740">MSERRLRILVVGASGTLGRAVAAELSQRHEVIAAGRSSGSITMDLTDVESIRNGLKQAGELDAVISAAGKVTFAPLADFKAAPYGESLHTLGIADKLLGQVNLALAARDYLRDGGSITLTTGILSEQPIVAGSSASLVNGAVEAFVRAAAVELPRGLRINVVSPTVLTEAMPAYAPFFRGFEPVTAARAALAFSRSVEGAQTGQVYRVF</sequence>
<evidence type="ECO:0000256" key="2">
    <source>
        <dbReference type="ARBA" id="ARBA00023002"/>
    </source>
</evidence>
<dbReference type="PANTHER" id="PTHR43477">
    <property type="entry name" value="DIHYDROANTICAPSIN 7-DEHYDROGENASE"/>
    <property type="match status" value="1"/>
</dbReference>
<dbReference type="Gene3D" id="3.40.50.720">
    <property type="entry name" value="NAD(P)-binding Rossmann-like Domain"/>
    <property type="match status" value="1"/>
</dbReference>
<accession>A0ABW8IT77</accession>
<dbReference type="Proteomes" id="UP001620405">
    <property type="component" value="Unassembled WGS sequence"/>
</dbReference>
<proteinExistence type="inferred from homology"/>
<protein>
    <submittedName>
        <fullName evidence="3">Short chain dehydrogenase</fullName>
    </submittedName>
</protein>
<dbReference type="SUPFAM" id="SSF51735">
    <property type="entry name" value="NAD(P)-binding Rossmann-fold domains"/>
    <property type="match status" value="1"/>
</dbReference>
<dbReference type="EMBL" id="JADIKG010000011">
    <property type="protein sequence ID" value="MFK2873176.1"/>
    <property type="molecule type" value="Genomic_DNA"/>
</dbReference>
<comment type="similarity">
    <text evidence="1">Belongs to the short-chain dehydrogenases/reductases (SDR) family.</text>
</comment>
<keyword evidence="4" id="KW-1185">Reference proteome</keyword>
<comment type="caution">
    <text evidence="3">The sequence shown here is derived from an EMBL/GenBank/DDBJ whole genome shotgun (WGS) entry which is preliminary data.</text>
</comment>
<dbReference type="Pfam" id="PF13561">
    <property type="entry name" value="adh_short_C2"/>
    <property type="match status" value="1"/>
</dbReference>
<reference evidence="3 4" key="1">
    <citation type="submission" date="2020-10" db="EMBL/GenBank/DDBJ databases">
        <title>Phylogeny of dyella-like bacteria.</title>
        <authorList>
            <person name="Fu J."/>
        </authorList>
    </citation>
    <scope>NUCLEOTIDE SEQUENCE [LARGE SCALE GENOMIC DNA]</scope>
    <source>
        <strain evidence="3 4">DHOB07</strain>
    </source>
</reference>
<keyword evidence="2" id="KW-0560">Oxidoreductase</keyword>
<name>A0ABW8IT77_9GAMM</name>
<dbReference type="PRINTS" id="PR00081">
    <property type="entry name" value="GDHRDH"/>
</dbReference>